<name>A0AC35TQY8_9BILA</name>
<organism evidence="1 2">
    <name type="scientific">Rhabditophanes sp. KR3021</name>
    <dbReference type="NCBI Taxonomy" id="114890"/>
    <lineage>
        <taxon>Eukaryota</taxon>
        <taxon>Metazoa</taxon>
        <taxon>Ecdysozoa</taxon>
        <taxon>Nematoda</taxon>
        <taxon>Chromadorea</taxon>
        <taxon>Rhabditida</taxon>
        <taxon>Tylenchina</taxon>
        <taxon>Panagrolaimomorpha</taxon>
        <taxon>Strongyloidoidea</taxon>
        <taxon>Alloionematidae</taxon>
        <taxon>Rhabditophanes</taxon>
    </lineage>
</organism>
<proteinExistence type="predicted"/>
<dbReference type="Proteomes" id="UP000095286">
    <property type="component" value="Unplaced"/>
</dbReference>
<dbReference type="WBParaSite" id="RSKR_0000327800.1">
    <property type="protein sequence ID" value="RSKR_0000327800.1"/>
    <property type="gene ID" value="RSKR_0000327800"/>
</dbReference>
<protein>
    <submittedName>
        <fullName evidence="2">PDZ domain-containing protein</fullName>
    </submittedName>
</protein>
<accession>A0AC35TQY8</accession>
<evidence type="ECO:0000313" key="1">
    <source>
        <dbReference type="Proteomes" id="UP000095286"/>
    </source>
</evidence>
<reference evidence="2" key="1">
    <citation type="submission" date="2016-11" db="UniProtKB">
        <authorList>
            <consortium name="WormBaseParasite"/>
        </authorList>
    </citation>
    <scope>IDENTIFICATION</scope>
    <source>
        <strain evidence="2">KR3021</strain>
    </source>
</reference>
<evidence type="ECO:0000313" key="2">
    <source>
        <dbReference type="WBParaSite" id="RSKR_0000327800.1"/>
    </source>
</evidence>
<sequence>MGVLDRFMCMPFMGCNRQVDTFDRRQCGLERVPEEIKAYKNTLEELLLDENLFDKLPEFLFTLHKLRILGLSGNKLTEISHDISKLTNLEDLNLHENELFAFPTGIFLCRQLRVFDISKNHIIQLPSEITQLTSLTHLNLNDISLATLPADIGHLYNLRSFEIRENFIKTLPPSVGCLTKLERLDIGQNEIYHLPIEIGGLVSLVEFYADENLLTEIPEEISCCQALEQLDVSQNKLLDLPETLGDLSKLTDLAVAQNSLTQFPASIGKLSKLQHLKAEKNDLNVLTPGIARCRELAELHLSENRLAELPSALGNLSKLKVLIVDKNELRSIPSQLGSCGSMTILSIRSNEIRELPMEIGKLSNLTVLDVSNNKLSFLPFTISVLGKLSAIWLDEGQSQGMVKLCEGRDPKTNMKVMTCYLLPQRANGQGDDNRRQPSTGFTDGPRVHFGEEDEPKESIGNFERQNTPHPKPQGQKTKSKKGGDDVHLVPNEVQQNGKPLPEPTPQPMPRSALKKPTANGTEQPSTSSLNQSMTQSATQQFNPSLTKSQKGVRFNPNKAWPESTTIDSSSEHSSNDDDTKEDKHMVTFDDSVPDDETRVCKLKRTMTPYVKKMSTYSVASITSDIKSEDDNISSGFNSTITKSSSKSVKMKVSSDDGVHGDSESECSSTEGTKDLLSTSDSNDKCNVTFDDSVPDNEQNISKLKRTKTPKRFSMASMASTSSDKSVSFDRTVFDNEFSPHSLTRQKTPHYSKTVRPFKMKIGDTPQPDSSSDFSSNEENKSRGGEKALNVTFDETIPDNEARVCKLKRTMTPHIKKCSTVSLVSVASNRSVEFDDTCPDNEFVPHSLTRQKTPHYSKTERPFSLKVHLSSDKEGDVSFDDTCVDNEKTACKLKRKNTPFIKKEKKSDLVSMSRGSASIRISITKDPSGMGLSIAGGLESEPYKENDSGIFVSKVIPGGAGQKAGLKVGDRIIGVNGFTAINANHKEIVEYMKNSINVIVLDILRDLSSNVEQVSTPLVRSPDQSFNTSIDNSRPEKHTYIITRDSHGSPGFSIVGGQGSTNEENIIVSHVSYGSQAEKRGMRVGDQIVSINNTNVRKIRHDQAVSLLTGSPGDEVIIATERDRSIVSPVTSPITTPLPPVLNVPFGRVVSPQSLLYGDPSWDNKTEQVDLYRPTGSSLGLSVVGGSDVCSHPFGKGNHGAFVSKIIPNSPAGSCGRLRLGDRILNVNNKDLKNAKHEEVINTMKSSGNVIKLGVLHEPQPQGLKEVFFTRTDPDKLGLYICGGTDAPPANPNVANDDGIFIDKIDIHSCCFGIKDLYPGVRILEVNDDSLLGCTQVQAAEYLKKAGHRIRLLICQGYTKSTTPTPEPQISPSTNTLVAPPTSTIPQNDGLVEEKKILITDASSSLTPPTLQTPASHLHNNLDNDIEDAVPLNTSTPIPPPAEEAIPKLITKIPPPVAPKPSVNISAQEDPHQFSLITNLEKPPKVIDSSNYDSVASFSSKLKKFESESNGSATTILNTKKSTYSTIPSKKPLLTQDEVKKIKEEELRKMQDINFTNQNQFPSPIAESTFDQYVSKIPQPVNGLTKTKKVENNLTQVPNGFSEPVDSITQKRLDIQRNIEFRQARLKDTDSDEVFAQSAEVLNSFSRITSRMENRSEAGSIPSTPIPGH</sequence>